<sequence>MQKETKREASSINLIASENYPSRAVLEALSAPVTGGGEGYPGHRFYGGKRHVDEIELLCRRRALEAFRLDPNDWGVNVQPLSGALANVYVYSALMEVGDKVMGLEVAHGGHHSHGYKTAHQDVYKVVNRFESIQYHTEPATGMIDYDMLARRAFESKPKIIVAGSSSYSRTIDWTRLRAVADESSSILLADMSHIAGLVAADVIPSPFESSHIVTTTSLKTLRGPRAAMIFYRQEYGSRINEMVHPGFQSGANHRTITALAVALLQAKIPTFRAYQQRVLRNAQVLARTLIQLGHPILTGGTDTHLMVLDLRGGAVDAALLEQVLETIGVTCNRCVVPGDASGERPCGLRIGTAAMTTRGFDTAEFAYVGEVVHQAIELTSKINRDEGAGRVGNESLNTINHLGGKEHHALLRLRCQVTDLLKRFELVQAEEEETMPEQDEPKVRCRSAAEAFA</sequence>
<dbReference type="PIRSF" id="PIRSF000412">
    <property type="entry name" value="SHMT"/>
    <property type="match status" value="1"/>
</dbReference>
<evidence type="ECO:0000256" key="6">
    <source>
        <dbReference type="ARBA" id="ARBA00012256"/>
    </source>
</evidence>
<evidence type="ECO:0000256" key="7">
    <source>
        <dbReference type="ARBA" id="ARBA00022898"/>
    </source>
</evidence>
<evidence type="ECO:0000256" key="4">
    <source>
        <dbReference type="ARBA" id="ARBA00004777"/>
    </source>
</evidence>
<evidence type="ECO:0000256" key="2">
    <source>
        <dbReference type="ARBA" id="ARBA00001933"/>
    </source>
</evidence>
<evidence type="ECO:0000256" key="10">
    <source>
        <dbReference type="PIRSR" id="PIRSR000412-50"/>
    </source>
</evidence>
<evidence type="ECO:0000256" key="5">
    <source>
        <dbReference type="ARBA" id="ARBA00006376"/>
    </source>
</evidence>
<dbReference type="GO" id="GO:0035999">
    <property type="term" value="P:tetrahydrofolate interconversion"/>
    <property type="evidence" value="ECO:0007669"/>
    <property type="project" value="UniProtKB-UniPathway"/>
</dbReference>
<evidence type="ECO:0000256" key="8">
    <source>
        <dbReference type="ARBA" id="ARBA00031137"/>
    </source>
</evidence>
<dbReference type="InterPro" id="IPR049943">
    <property type="entry name" value="Ser_HO-MeTrfase-like"/>
</dbReference>
<feature type="region of interest" description="Disordered" evidence="11">
    <location>
        <begin position="432"/>
        <end position="454"/>
    </location>
</feature>
<evidence type="ECO:0000256" key="11">
    <source>
        <dbReference type="SAM" id="MobiDB-lite"/>
    </source>
</evidence>
<evidence type="ECO:0000256" key="3">
    <source>
        <dbReference type="ARBA" id="ARBA00002224"/>
    </source>
</evidence>
<evidence type="ECO:0000313" key="13">
    <source>
        <dbReference type="EMBL" id="KAF1939420.1"/>
    </source>
</evidence>
<dbReference type="GO" id="GO:0008168">
    <property type="term" value="F:methyltransferase activity"/>
    <property type="evidence" value="ECO:0007669"/>
    <property type="project" value="UniProtKB-KW"/>
</dbReference>
<dbReference type="Proteomes" id="UP000800038">
    <property type="component" value="Unassembled WGS sequence"/>
</dbReference>
<keyword evidence="14" id="KW-1185">Reference proteome</keyword>
<dbReference type="Gene3D" id="3.40.640.10">
    <property type="entry name" value="Type I PLP-dependent aspartate aminotransferase-like (Major domain)"/>
    <property type="match status" value="1"/>
</dbReference>
<dbReference type="GO" id="GO:0019264">
    <property type="term" value="P:glycine biosynthetic process from serine"/>
    <property type="evidence" value="ECO:0007669"/>
    <property type="project" value="InterPro"/>
</dbReference>
<dbReference type="InterPro" id="IPR039429">
    <property type="entry name" value="SHMT-like_dom"/>
</dbReference>
<dbReference type="EMBL" id="ML976081">
    <property type="protein sequence ID" value="KAF1939420.1"/>
    <property type="molecule type" value="Genomic_DNA"/>
</dbReference>
<keyword evidence="13" id="KW-0489">Methyltransferase</keyword>
<dbReference type="AlphaFoldDB" id="A0A6A5SIA5"/>
<feature type="domain" description="Serine hydroxymethyltransferase-like" evidence="12">
    <location>
        <begin position="1"/>
        <end position="372"/>
    </location>
</feature>
<dbReference type="SUPFAM" id="SSF53383">
    <property type="entry name" value="PLP-dependent transferases"/>
    <property type="match status" value="1"/>
</dbReference>
<dbReference type="Pfam" id="PF00464">
    <property type="entry name" value="SHMT"/>
    <property type="match status" value="1"/>
</dbReference>
<dbReference type="Gene3D" id="3.90.1150.10">
    <property type="entry name" value="Aspartate Aminotransferase, domain 1"/>
    <property type="match status" value="1"/>
</dbReference>
<gene>
    <name evidence="13" type="ORF">EJ02DRAFT_424820</name>
</gene>
<dbReference type="PANTHER" id="PTHR11680">
    <property type="entry name" value="SERINE HYDROXYMETHYLTRANSFERASE"/>
    <property type="match status" value="1"/>
</dbReference>
<evidence type="ECO:0000256" key="9">
    <source>
        <dbReference type="ARBA" id="ARBA00032953"/>
    </source>
</evidence>
<reference evidence="13" key="1">
    <citation type="journal article" date="2020" name="Stud. Mycol.">
        <title>101 Dothideomycetes genomes: a test case for predicting lifestyles and emergence of pathogens.</title>
        <authorList>
            <person name="Haridas S."/>
            <person name="Albert R."/>
            <person name="Binder M."/>
            <person name="Bloem J."/>
            <person name="Labutti K."/>
            <person name="Salamov A."/>
            <person name="Andreopoulos B."/>
            <person name="Baker S."/>
            <person name="Barry K."/>
            <person name="Bills G."/>
            <person name="Bluhm B."/>
            <person name="Cannon C."/>
            <person name="Castanera R."/>
            <person name="Culley D."/>
            <person name="Daum C."/>
            <person name="Ezra D."/>
            <person name="Gonzalez J."/>
            <person name="Henrissat B."/>
            <person name="Kuo A."/>
            <person name="Liang C."/>
            <person name="Lipzen A."/>
            <person name="Lutzoni F."/>
            <person name="Magnuson J."/>
            <person name="Mondo S."/>
            <person name="Nolan M."/>
            <person name="Ohm R."/>
            <person name="Pangilinan J."/>
            <person name="Park H.-J."/>
            <person name="Ramirez L."/>
            <person name="Alfaro M."/>
            <person name="Sun H."/>
            <person name="Tritt A."/>
            <person name="Yoshinaga Y."/>
            <person name="Zwiers L.-H."/>
            <person name="Turgeon B."/>
            <person name="Goodwin S."/>
            <person name="Spatafora J."/>
            <person name="Crous P."/>
            <person name="Grigoriev I."/>
        </authorList>
    </citation>
    <scope>NUCLEOTIDE SEQUENCE</scope>
    <source>
        <strain evidence="13">CBS 161.51</strain>
    </source>
</reference>
<dbReference type="GO" id="GO:0005739">
    <property type="term" value="C:mitochondrion"/>
    <property type="evidence" value="ECO:0007669"/>
    <property type="project" value="TreeGrafter"/>
</dbReference>
<proteinExistence type="inferred from homology"/>
<dbReference type="EC" id="2.1.2.1" evidence="6"/>
<keyword evidence="7 10" id="KW-0663">Pyridoxal phosphate</keyword>
<comment type="catalytic activity">
    <reaction evidence="1">
        <text>(6R)-5,10-methylene-5,6,7,8-tetrahydrofolate + glycine + H2O = (6S)-5,6,7,8-tetrahydrofolate + L-serine</text>
        <dbReference type="Rhea" id="RHEA:15481"/>
        <dbReference type="ChEBI" id="CHEBI:15377"/>
        <dbReference type="ChEBI" id="CHEBI:15636"/>
        <dbReference type="ChEBI" id="CHEBI:33384"/>
        <dbReference type="ChEBI" id="CHEBI:57305"/>
        <dbReference type="ChEBI" id="CHEBI:57453"/>
        <dbReference type="EC" id="2.1.2.1"/>
    </reaction>
</comment>
<dbReference type="GO" id="GO:0004372">
    <property type="term" value="F:glycine hydroxymethyltransferase activity"/>
    <property type="evidence" value="ECO:0007669"/>
    <property type="project" value="UniProtKB-EC"/>
</dbReference>
<dbReference type="GO" id="GO:0032259">
    <property type="term" value="P:methylation"/>
    <property type="evidence" value="ECO:0007669"/>
    <property type="project" value="UniProtKB-KW"/>
</dbReference>
<comment type="pathway">
    <text evidence="4">One-carbon metabolism; tetrahydrofolate interconversion.</text>
</comment>
<dbReference type="CDD" id="cd00378">
    <property type="entry name" value="SHMT"/>
    <property type="match status" value="1"/>
</dbReference>
<dbReference type="InterPro" id="IPR015424">
    <property type="entry name" value="PyrdxlP-dep_Trfase"/>
</dbReference>
<evidence type="ECO:0000256" key="1">
    <source>
        <dbReference type="ARBA" id="ARBA00001528"/>
    </source>
</evidence>
<protein>
    <recommendedName>
        <fullName evidence="6">glycine hydroxymethyltransferase</fullName>
        <ecNumber evidence="6">2.1.2.1</ecNumber>
    </recommendedName>
    <alternativeName>
        <fullName evidence="9">Glycine hydroxymethyltransferase</fullName>
    </alternativeName>
    <alternativeName>
        <fullName evidence="8">Serine methylase</fullName>
    </alternativeName>
</protein>
<evidence type="ECO:0000259" key="12">
    <source>
        <dbReference type="Pfam" id="PF00464"/>
    </source>
</evidence>
<evidence type="ECO:0000313" key="14">
    <source>
        <dbReference type="Proteomes" id="UP000800038"/>
    </source>
</evidence>
<dbReference type="InterPro" id="IPR001085">
    <property type="entry name" value="Ser_HO-MeTrfase"/>
</dbReference>
<dbReference type="PANTHER" id="PTHR11680:SF57">
    <property type="entry name" value="SERINE HYDROXYMETHYLTRANSFERASE, MITOCHONDRIAL"/>
    <property type="match status" value="1"/>
</dbReference>
<dbReference type="InterPro" id="IPR015421">
    <property type="entry name" value="PyrdxlP-dep_Trfase_major"/>
</dbReference>
<dbReference type="InterPro" id="IPR015422">
    <property type="entry name" value="PyrdxlP-dep_Trfase_small"/>
</dbReference>
<comment type="similarity">
    <text evidence="5">Belongs to the SHMT family.</text>
</comment>
<dbReference type="UniPathway" id="UPA00193"/>
<dbReference type="NCBIfam" id="NF000586">
    <property type="entry name" value="PRK00011.1"/>
    <property type="match status" value="1"/>
</dbReference>
<name>A0A6A5SIA5_9PLEO</name>
<dbReference type="GO" id="GO:0030170">
    <property type="term" value="F:pyridoxal phosphate binding"/>
    <property type="evidence" value="ECO:0007669"/>
    <property type="project" value="InterPro"/>
</dbReference>
<comment type="cofactor">
    <cofactor evidence="2 10">
        <name>pyridoxal 5'-phosphate</name>
        <dbReference type="ChEBI" id="CHEBI:597326"/>
    </cofactor>
</comment>
<organism evidence="13 14">
    <name type="scientific">Clathrospora elynae</name>
    <dbReference type="NCBI Taxonomy" id="706981"/>
    <lineage>
        <taxon>Eukaryota</taxon>
        <taxon>Fungi</taxon>
        <taxon>Dikarya</taxon>
        <taxon>Ascomycota</taxon>
        <taxon>Pezizomycotina</taxon>
        <taxon>Dothideomycetes</taxon>
        <taxon>Pleosporomycetidae</taxon>
        <taxon>Pleosporales</taxon>
        <taxon>Diademaceae</taxon>
        <taxon>Clathrospora</taxon>
    </lineage>
</organism>
<accession>A0A6A5SIA5</accession>
<keyword evidence="13" id="KW-0808">Transferase</keyword>
<dbReference type="OrthoDB" id="10265628at2759"/>
<comment type="function">
    <text evidence="3">Interconversion of serine and glycine.</text>
</comment>
<feature type="modified residue" description="N6-(pyridoxal phosphate)lysine" evidence="10">
    <location>
        <position position="220"/>
    </location>
</feature>